<feature type="compositionally biased region" description="Polar residues" evidence="6">
    <location>
        <begin position="1558"/>
        <end position="1567"/>
    </location>
</feature>
<feature type="compositionally biased region" description="Basic and acidic residues" evidence="6">
    <location>
        <begin position="1805"/>
        <end position="1815"/>
    </location>
</feature>
<feature type="compositionally biased region" description="Low complexity" evidence="6">
    <location>
        <begin position="1776"/>
        <end position="1789"/>
    </location>
</feature>
<dbReference type="PROSITE" id="PS40000">
    <property type="entry name" value="DM_1"/>
    <property type="match status" value="2"/>
</dbReference>
<keyword evidence="8" id="KW-1185">Reference proteome</keyword>
<dbReference type="PANTHER" id="PTHR12322">
    <property type="entry name" value="DOUBLESEX AND MAB-3 RELATED TRANSCRIPTION FACTOR DMRT"/>
    <property type="match status" value="1"/>
</dbReference>
<dbReference type="GO" id="GO:0000978">
    <property type="term" value="F:RNA polymerase II cis-regulatory region sequence-specific DNA binding"/>
    <property type="evidence" value="ECO:0007669"/>
    <property type="project" value="TreeGrafter"/>
</dbReference>
<evidence type="ECO:0000259" key="7">
    <source>
        <dbReference type="PROSITE" id="PS50809"/>
    </source>
</evidence>
<dbReference type="Gene3D" id="4.10.1040.10">
    <property type="entry name" value="DM DNA-binding domain"/>
    <property type="match status" value="2"/>
</dbReference>
<dbReference type="GO" id="GO:0007548">
    <property type="term" value="P:sex differentiation"/>
    <property type="evidence" value="ECO:0007669"/>
    <property type="project" value="TreeGrafter"/>
</dbReference>
<evidence type="ECO:0000256" key="6">
    <source>
        <dbReference type="SAM" id="MobiDB-lite"/>
    </source>
</evidence>
<evidence type="ECO:0000313" key="8">
    <source>
        <dbReference type="Proteomes" id="UP000050795"/>
    </source>
</evidence>
<feature type="region of interest" description="Disordered" evidence="6">
    <location>
        <begin position="1364"/>
        <end position="1396"/>
    </location>
</feature>
<dbReference type="SMART" id="SM00301">
    <property type="entry name" value="DM"/>
    <property type="match status" value="2"/>
</dbReference>
<dbReference type="GO" id="GO:0005634">
    <property type="term" value="C:nucleus"/>
    <property type="evidence" value="ECO:0007669"/>
    <property type="project" value="UniProtKB-SubCell"/>
</dbReference>
<feature type="compositionally biased region" description="Polar residues" evidence="6">
    <location>
        <begin position="1875"/>
        <end position="1885"/>
    </location>
</feature>
<dbReference type="PANTHER" id="PTHR12322:SF116">
    <property type="entry name" value="DOUBLESEX-MAB RELATED 99B"/>
    <property type="match status" value="1"/>
</dbReference>
<feature type="compositionally biased region" description="Basic and acidic residues" evidence="6">
    <location>
        <begin position="1904"/>
        <end position="1928"/>
    </location>
</feature>
<evidence type="ECO:0000256" key="3">
    <source>
        <dbReference type="ARBA" id="ARBA00023125"/>
    </source>
</evidence>
<feature type="region of interest" description="Disordered" evidence="6">
    <location>
        <begin position="640"/>
        <end position="668"/>
    </location>
</feature>
<sequence>MNDYIYMLPITETFDNTSHISIANTNNNNTKNYFTTITGITSTKTVTTQNVISTNVSNNQKRSCYVTELHQHGSISSFCPTLFNVQKSVNDDDDDAGNVGCYATDNNDGDDDDGDDENGFKSVHQNNPVFYHSIQTWPTGNARSIPELNKFEGIYPAEWNIDNRLLTSDTYPSIQPDSITTHHHHNNNNNTSDYYFSPNTNYLNSCNSNSNITTTLTTTTTTNTITNNNSDNDSKTGNLNNTCPIPSVSHGYTYQQEINSSVYEEQPAYGYNNNNNDNILLGKCINKPDYPHPIISTPTLPSLTCHHPNHQQEQEHQQQQSSIIESNATEQQHQQAIQNNSTHFPYEICNNNNNNNRSIKDYSKSSTGIVYSNEDTNLHNQILPNPVNSTNCHISNLHESTRVKLSKYSGVNSSPSKCLYSLRAGLNSRKHRPSVHTMHGKSSELFRSNQQIYLSEYHRQAPKTNRLTHKLTYRTTATTTTATTTTAIANTTNTTVAFTSSNNIINSNFAYNLKSSQNHSTPLNNTTCQLIDSLNNNNNSILKQTTSQMNEPIKHSLNYEMCSKLKQNKTLISSANSNNGSILTRSPYKCRKCKGHGMSEPVRQHKRNCPFRDCTCDMCYLVEKGRRIVAQQIALFRDQKSHNSHHKYVTHSKDPRSSLSSSSSSSNKEIITMKGALDRITEDIGPHCRRCRNHGQSISWKGHKKTCPYRECYCNQCILISLRKSNEKDLREVAQEFTENRPDKRAMKSPLKATKVNSELNIHSADRKHQKNTNLLSAYRMFDKNTGSEGYNENIVSNSHDQIFPASSFSDRFHLPSVAKNCTNSWIHQLVTSSVVTSSSVSSSSSSLRPSYETNINQCENLSSFPTDYKPSYPSNIPTHSVLQETFTKPFQTTQNALNLVREYNDEGIVDSANFIHDEVTSQKLNPTNSMSANSSYNDLSMIQCRTSTITTSSTEGSKTLSDKLTDSNSSCLRRLPDYCSSQGYFNSGLPTTTTTTTSMTTSTINHICKSSVHCNVLFKPHDLVNSTDNNSMNYTSSEFSKDHVLYESLASKDEPEESTLHPLPNNNNNNNNITEAFPFEFHKSDRVSVFQNLIDSVKSNNDYDYYSNSSQFKPNYSSSSYPSNVIKGDTMNEFFYLNSNQEINSCHIVAPSLIKNTPSDYSQFTEVIQSNHPSDLLTSSSVHVNEEKLVGATAAAAAAHHVAALAAAVAYHHQQQQQQKHQHDYYQHQYQQPVDSRTQQEEQNNQPTTISSFLSTNEHMNALSGSLSVPLNFSNMYNNNNNYNYNNIVTSDNKGLNQTTESTIIKPPLLESIKTVYTQKPRQSSDEIYFPSLKKELNKFSREFFDGDYNHSFNNNSSFHHNYSPTYSTQHHQIREHQHDAYHPHHHQQQQQEEQSYSINDSLIINNNNSIHENNTSLENVSLKQLSTIKQKSQLYDYQPQSHHHLYNGVNKLDDLKSVQHQSSVQINQEINKLQIIHLTNAIILPPQQSVGQTQQEINVSINNNNHINRNNNTSWSPYYDSLVKIQQINQSNETDYHHQQRQQQQQQQSYKHETTSTDNFSSMSTTDMISNNIETLNSLPNEYCNNLFKKFEPSNKLTKKSNHSKRTTVNASSGEKERHSKVKHTKNHSESLSLGDSKFPSDVIQSDSGSKGESLDKEAIIDQYKRDHSKKKRKHSKSETKHEKHSKRDEFNSELTADASPVKESPRKQKHRDKSHRRSSASKASTANEKPHRSAKPVVREDGSRKVVSTARAQSCEADMRVHSAYESVPNTPSSASTCSSDASESSYNQSSFSARKHHKRLVHDEYSNEKSYKQKHNKNSRSPSTHFNRDRKTDSSRLTNNHQDTKLEGNSATAKRVRQSVSPPSKSKKENSASLSYGYRQSTQRRHVSARCRSRSKRRASYRERSSDSERYEPRKRHRSDEKKYIHSRSHPSKRKSGYYSPDDRHDMHKRRYLKRHDRHPARNSHSTRRRSNGSHQYDLHEDVESLSPSPKGSRRADAKSGSRQHSTRRQVGKYQSDVHISSAQKRYAGGGTDEFLDPESTNPKPTNTASIHTESIHRLSVSPPDLSISNDNEQKVQALCEFLDELKCEDVSDTELDSLLPSSIVNFSPEINETTDKFELSSYNYTINYNDPNLVQLYSEEAEKYDNILQSKSDIMFTVDTLETLSTQIRQQMPGPENWDVNNLSDPIEFEAEHSANEIDQSEINLLGSPKLDDNLYTLRQELIESAGQKSISVDSKLDEQDYAQCVGAYISGTGHRDIIPLRKRSSGLELLRNTGINRTYFGNDLLKHLTVNNSNEESNENNVCHANEFLDTWANSNCENAFIGSGILDVLSKLVLPLSHKTDGYLRQNLLKTVKCT</sequence>
<feature type="domain" description="DM" evidence="7">
    <location>
        <begin position="688"/>
        <end position="741"/>
    </location>
</feature>
<feature type="domain" description="DM" evidence="7">
    <location>
        <begin position="590"/>
        <end position="637"/>
    </location>
</feature>
<dbReference type="SUPFAM" id="SSF82927">
    <property type="entry name" value="Cysteine-rich DNA binding domain, (DM domain)"/>
    <property type="match status" value="2"/>
</dbReference>
<feature type="compositionally biased region" description="Acidic residues" evidence="6">
    <location>
        <begin position="107"/>
        <end position="117"/>
    </location>
</feature>
<comment type="subcellular location">
    <subcellularLocation>
        <location evidence="5">Nucleus</location>
    </subcellularLocation>
</comment>
<dbReference type="GO" id="GO:0046872">
    <property type="term" value="F:metal ion binding"/>
    <property type="evidence" value="ECO:0007669"/>
    <property type="project" value="UniProtKB-KW"/>
</dbReference>
<evidence type="ECO:0000313" key="9">
    <source>
        <dbReference type="WBParaSite" id="TREG1_98150.1"/>
    </source>
</evidence>
<dbReference type="PROSITE" id="PS50809">
    <property type="entry name" value="DM_2"/>
    <property type="match status" value="2"/>
</dbReference>
<feature type="compositionally biased region" description="Basic residues" evidence="6">
    <location>
        <begin position="1669"/>
        <end position="1678"/>
    </location>
</feature>
<accession>A0AA85KMB5</accession>
<reference evidence="9" key="2">
    <citation type="submission" date="2023-11" db="UniProtKB">
        <authorList>
            <consortium name="WormBaseParasite"/>
        </authorList>
    </citation>
    <scope>IDENTIFICATION</scope>
</reference>
<feature type="region of interest" description="Disordered" evidence="6">
    <location>
        <begin position="94"/>
        <end position="120"/>
    </location>
</feature>
<feature type="region of interest" description="Disordered" evidence="6">
    <location>
        <begin position="302"/>
        <end position="323"/>
    </location>
</feature>
<evidence type="ECO:0000256" key="5">
    <source>
        <dbReference type="PROSITE-ProRule" id="PRU00070"/>
    </source>
</evidence>
<feature type="compositionally biased region" description="Polar residues" evidence="6">
    <location>
        <begin position="2043"/>
        <end position="2053"/>
    </location>
</feature>
<dbReference type="Pfam" id="PF00751">
    <property type="entry name" value="DM"/>
    <property type="match status" value="2"/>
</dbReference>
<dbReference type="InterPro" id="IPR036407">
    <property type="entry name" value="DM_DNA-bd_sf"/>
</dbReference>
<keyword evidence="3 5" id="KW-0238">DNA-binding</keyword>
<feature type="region of interest" description="Disordered" evidence="6">
    <location>
        <begin position="1597"/>
        <end position="2053"/>
    </location>
</feature>
<keyword evidence="1 5" id="KW-0479">Metal-binding</keyword>
<keyword evidence="2 5" id="KW-0862">Zinc</keyword>
<name>A0AA85KMB5_TRIRE</name>
<feature type="compositionally biased region" description="Basic residues" evidence="6">
    <location>
        <begin position="1599"/>
        <end position="1608"/>
    </location>
</feature>
<organism evidence="8 9">
    <name type="scientific">Trichobilharzia regenti</name>
    <name type="common">Nasal bird schistosome</name>
    <dbReference type="NCBI Taxonomy" id="157069"/>
    <lineage>
        <taxon>Eukaryota</taxon>
        <taxon>Metazoa</taxon>
        <taxon>Spiralia</taxon>
        <taxon>Lophotrochozoa</taxon>
        <taxon>Platyhelminthes</taxon>
        <taxon>Trematoda</taxon>
        <taxon>Digenea</taxon>
        <taxon>Strigeidida</taxon>
        <taxon>Schistosomatoidea</taxon>
        <taxon>Schistosomatidae</taxon>
        <taxon>Trichobilharzia</taxon>
    </lineage>
</organism>
<keyword evidence="4 5" id="KW-0539">Nucleus</keyword>
<feature type="compositionally biased region" description="Basic and acidic residues" evidence="6">
    <location>
        <begin position="1374"/>
        <end position="1384"/>
    </location>
</feature>
<dbReference type="WBParaSite" id="TREG1_98150.1">
    <property type="protein sequence ID" value="TREG1_98150.1"/>
    <property type="gene ID" value="TREG1_98150"/>
</dbReference>
<feature type="compositionally biased region" description="Low complexity" evidence="6">
    <location>
        <begin position="657"/>
        <end position="666"/>
    </location>
</feature>
<feature type="compositionally biased region" description="Basic and acidic residues" evidence="6">
    <location>
        <begin position="1655"/>
        <end position="1668"/>
    </location>
</feature>
<dbReference type="InterPro" id="IPR001275">
    <property type="entry name" value="DM_DNA-bd"/>
</dbReference>
<dbReference type="Proteomes" id="UP000050795">
    <property type="component" value="Unassembled WGS sequence"/>
</dbReference>
<feature type="DNA-binding region" description="DM" evidence="5">
    <location>
        <begin position="688"/>
        <end position="741"/>
    </location>
</feature>
<protein>
    <recommendedName>
        <fullName evidence="7">DM domain-containing protein</fullName>
    </recommendedName>
</protein>
<evidence type="ECO:0000256" key="2">
    <source>
        <dbReference type="ARBA" id="ARBA00022833"/>
    </source>
</evidence>
<proteinExistence type="predicted"/>
<dbReference type="GO" id="GO:0000981">
    <property type="term" value="F:DNA-binding transcription factor activity, RNA polymerase II-specific"/>
    <property type="evidence" value="ECO:0007669"/>
    <property type="project" value="TreeGrafter"/>
</dbReference>
<dbReference type="InterPro" id="IPR026607">
    <property type="entry name" value="DMRT"/>
</dbReference>
<feature type="compositionally biased region" description="Basic and acidic residues" evidence="6">
    <location>
        <begin position="1679"/>
        <end position="1693"/>
    </location>
</feature>
<evidence type="ECO:0000256" key="4">
    <source>
        <dbReference type="ARBA" id="ARBA00023242"/>
    </source>
</evidence>
<feature type="compositionally biased region" description="Basic residues" evidence="6">
    <location>
        <begin position="1929"/>
        <end position="1940"/>
    </location>
</feature>
<feature type="compositionally biased region" description="Polar residues" evidence="6">
    <location>
        <begin position="1839"/>
        <end position="1868"/>
    </location>
</feature>
<feature type="region of interest" description="Disordered" evidence="6">
    <location>
        <begin position="1534"/>
        <end position="1567"/>
    </location>
</feature>
<feature type="region of interest" description="Disordered" evidence="6">
    <location>
        <begin position="1215"/>
        <end position="1248"/>
    </location>
</feature>
<feature type="compositionally biased region" description="Basic residues" evidence="6">
    <location>
        <begin position="1710"/>
        <end position="1722"/>
    </location>
</feature>
<evidence type="ECO:0000256" key="1">
    <source>
        <dbReference type="ARBA" id="ARBA00022723"/>
    </source>
</evidence>
<reference evidence="8" key="1">
    <citation type="submission" date="2022-06" db="EMBL/GenBank/DDBJ databases">
        <authorList>
            <person name="Berger JAMES D."/>
            <person name="Berger JAMES D."/>
        </authorList>
    </citation>
    <scope>NUCLEOTIDE SEQUENCE [LARGE SCALE GENOMIC DNA]</scope>
</reference>
<feature type="compositionally biased region" description="Basic residues" evidence="6">
    <location>
        <begin position="1951"/>
        <end position="1976"/>
    </location>
</feature>
<feature type="DNA-binding region" description="DM" evidence="5">
    <location>
        <begin position="590"/>
        <end position="637"/>
    </location>
</feature>
<feature type="compositionally biased region" description="Basic residues" evidence="6">
    <location>
        <begin position="1886"/>
        <end position="1903"/>
    </location>
</feature>